<feature type="transmembrane region" description="Helical" evidence="7">
    <location>
        <begin position="160"/>
        <end position="177"/>
    </location>
</feature>
<dbReference type="RefSeq" id="WP_235121412.1">
    <property type="nucleotide sequence ID" value="NZ_CP090978.1"/>
</dbReference>
<gene>
    <name evidence="8" type="ORF">L0M14_06695</name>
</gene>
<feature type="transmembrane region" description="Helical" evidence="7">
    <location>
        <begin position="6"/>
        <end position="24"/>
    </location>
</feature>
<evidence type="ECO:0000256" key="1">
    <source>
        <dbReference type="ARBA" id="ARBA00004651"/>
    </source>
</evidence>
<protein>
    <submittedName>
        <fullName evidence="8">Chromate transporter</fullName>
    </submittedName>
</protein>
<dbReference type="PANTHER" id="PTHR43663:SF1">
    <property type="entry name" value="CHROMATE TRANSPORTER"/>
    <property type="match status" value="1"/>
</dbReference>
<evidence type="ECO:0000313" key="8">
    <source>
        <dbReference type="EMBL" id="UJF34839.1"/>
    </source>
</evidence>
<evidence type="ECO:0000256" key="2">
    <source>
        <dbReference type="ARBA" id="ARBA00005262"/>
    </source>
</evidence>
<feature type="transmembrane region" description="Helical" evidence="7">
    <location>
        <begin position="109"/>
        <end position="131"/>
    </location>
</feature>
<reference evidence="8 9" key="1">
    <citation type="journal article" date="2024" name="Int. J. Syst. Evol. Microbiol.">
        <title>Paenibacillus hexagrammi sp. nov., a novel bacterium isolated from the gut content of Hexagrammos agrammus.</title>
        <authorList>
            <person name="Jung H.K."/>
            <person name="Kim D.G."/>
            <person name="Zin H."/>
            <person name="Park J."/>
            <person name="Jung H."/>
            <person name="Kim Y.O."/>
            <person name="Kong H.J."/>
            <person name="Kim J.W."/>
            <person name="Kim Y.S."/>
        </authorList>
    </citation>
    <scope>NUCLEOTIDE SEQUENCE [LARGE SCALE GENOMIC DNA]</scope>
    <source>
        <strain evidence="8 9">YPD9-1</strain>
    </source>
</reference>
<feature type="transmembrane region" description="Helical" evidence="7">
    <location>
        <begin position="45"/>
        <end position="66"/>
    </location>
</feature>
<comment type="similarity">
    <text evidence="2">Belongs to the chromate ion transporter (CHR) (TC 2.A.51) family.</text>
</comment>
<dbReference type="Pfam" id="PF02417">
    <property type="entry name" value="Chromate_transp"/>
    <property type="match status" value="1"/>
</dbReference>
<dbReference type="EMBL" id="CP090978">
    <property type="protein sequence ID" value="UJF34839.1"/>
    <property type="molecule type" value="Genomic_DNA"/>
</dbReference>
<organism evidence="8 9">
    <name type="scientific">Paenibacillus hexagrammi</name>
    <dbReference type="NCBI Taxonomy" id="2908839"/>
    <lineage>
        <taxon>Bacteria</taxon>
        <taxon>Bacillati</taxon>
        <taxon>Bacillota</taxon>
        <taxon>Bacilli</taxon>
        <taxon>Bacillales</taxon>
        <taxon>Paenibacillaceae</taxon>
        <taxon>Paenibacillus</taxon>
    </lineage>
</organism>
<dbReference type="Proteomes" id="UP001649230">
    <property type="component" value="Chromosome"/>
</dbReference>
<accession>A0ABY3SNM0</accession>
<keyword evidence="4 7" id="KW-0812">Transmembrane</keyword>
<evidence type="ECO:0000313" key="9">
    <source>
        <dbReference type="Proteomes" id="UP001649230"/>
    </source>
</evidence>
<keyword evidence="6 7" id="KW-0472">Membrane</keyword>
<dbReference type="InterPro" id="IPR052518">
    <property type="entry name" value="CHR_Transporter"/>
</dbReference>
<feature type="transmembrane region" description="Helical" evidence="7">
    <location>
        <begin position="137"/>
        <end position="155"/>
    </location>
</feature>
<evidence type="ECO:0000256" key="5">
    <source>
        <dbReference type="ARBA" id="ARBA00022989"/>
    </source>
</evidence>
<feature type="transmembrane region" description="Helical" evidence="7">
    <location>
        <begin position="72"/>
        <end position="97"/>
    </location>
</feature>
<comment type="subcellular location">
    <subcellularLocation>
        <location evidence="1">Cell membrane</location>
        <topology evidence="1">Multi-pass membrane protein</topology>
    </subcellularLocation>
</comment>
<evidence type="ECO:0000256" key="6">
    <source>
        <dbReference type="ARBA" id="ARBA00023136"/>
    </source>
</evidence>
<dbReference type="InterPro" id="IPR003370">
    <property type="entry name" value="Chromate_transpt"/>
</dbReference>
<keyword evidence="5 7" id="KW-1133">Transmembrane helix</keyword>
<dbReference type="PANTHER" id="PTHR43663">
    <property type="entry name" value="CHROMATE TRANSPORT PROTEIN-RELATED"/>
    <property type="match status" value="1"/>
</dbReference>
<keyword evidence="9" id="KW-1185">Reference proteome</keyword>
<name>A0ABY3SNM0_9BACL</name>
<evidence type="ECO:0000256" key="3">
    <source>
        <dbReference type="ARBA" id="ARBA00022475"/>
    </source>
</evidence>
<proteinExistence type="inferred from homology"/>
<sequence>MLWSLFITFFKIGLISFGGGYAMIPIIQLEVSNHQWLGEKAFTDAVALAGMAPGPIATNTATLIGYKTAGVPGAVISTLGIVLPSLLLMILITAFFYKIHGNKWVKSSFYGLRPIVTGLIIYAAIHFGFAGTEWGTINWKVFVSLLITGGVVLAVMKFKMHPMAAIVLSGLIGIVVYH</sequence>
<keyword evidence="3" id="KW-1003">Cell membrane</keyword>
<evidence type="ECO:0000256" key="4">
    <source>
        <dbReference type="ARBA" id="ARBA00022692"/>
    </source>
</evidence>
<evidence type="ECO:0000256" key="7">
    <source>
        <dbReference type="SAM" id="Phobius"/>
    </source>
</evidence>